<evidence type="ECO:0000259" key="3">
    <source>
        <dbReference type="Pfam" id="PF02550"/>
    </source>
</evidence>
<dbReference type="STRING" id="1005944.SAMN05192576_3741"/>
<dbReference type="InterPro" id="IPR003702">
    <property type="entry name" value="ActCoA_hydro_N"/>
</dbReference>
<dbReference type="PANTHER" id="PTHR21432:SF20">
    <property type="entry name" value="ACETYL-COA HYDROLASE"/>
    <property type="match status" value="1"/>
</dbReference>
<dbReference type="GO" id="GO:0008775">
    <property type="term" value="F:acetate CoA-transferase activity"/>
    <property type="evidence" value="ECO:0007669"/>
    <property type="project" value="InterPro"/>
</dbReference>
<dbReference type="InterPro" id="IPR038460">
    <property type="entry name" value="AcetylCoA_hyd_C_sf"/>
</dbReference>
<dbReference type="Pfam" id="PF02550">
    <property type="entry name" value="AcetylCoA_hydro"/>
    <property type="match status" value="1"/>
</dbReference>
<evidence type="ECO:0000313" key="5">
    <source>
        <dbReference type="EMBL" id="SDO28457.1"/>
    </source>
</evidence>
<dbReference type="GO" id="GO:0006083">
    <property type="term" value="P:acetate metabolic process"/>
    <property type="evidence" value="ECO:0007669"/>
    <property type="project" value="InterPro"/>
</dbReference>
<evidence type="ECO:0000313" key="6">
    <source>
        <dbReference type="Proteomes" id="UP000199004"/>
    </source>
</evidence>
<sequence length="411" mass="44129">MNLTRHPAGDLEDQLSRLPANPRVVVTGNHATPWTTLRRIDEALPEFRLWVLNGQPGLPEREGVTLETSFVGSGMRRSPRLSYVPSRLSLVPLLFSGPMPPDVVLIHTTRPKDGKVSLGVEVNVLPAAIEAVRRTGGLVVAQVNDNMPWTSGDALVSVDDIDVMVEADEPLLHASGGSSIDDASATIGELVAARVGDGATLQAGIGAVPDATLHGLVNRRGLRIWTEMFSDSVLALERAGALDREVPITASFLFGSPELLEWVDGNDRVNMVRTEVTNDPALIARNQAMVSVNTALQVDLFGQANASRINARIHSGFGGQTDFIVGAMHSFGGQAFIALRSWHPKADCSTVVALVDEPVTSFQMSAIVTEQGLAELYGRDQREQARQIIENAAHPSVREDLREEAVGLGLA</sequence>
<dbReference type="Gene3D" id="3.30.750.70">
    <property type="entry name" value="4-hydroxybutyrate coenzyme like domains"/>
    <property type="match status" value="1"/>
</dbReference>
<proteinExistence type="inferred from homology"/>
<accession>A0A1H0IAL1</accession>
<evidence type="ECO:0000256" key="1">
    <source>
        <dbReference type="ARBA" id="ARBA00009632"/>
    </source>
</evidence>
<dbReference type="SUPFAM" id="SSF100950">
    <property type="entry name" value="NagB/RpiA/CoA transferase-like"/>
    <property type="match status" value="2"/>
</dbReference>
<dbReference type="PANTHER" id="PTHR21432">
    <property type="entry name" value="ACETYL-COA HYDROLASE-RELATED"/>
    <property type="match status" value="1"/>
</dbReference>
<keyword evidence="2" id="KW-0808">Transferase</keyword>
<dbReference type="InterPro" id="IPR046433">
    <property type="entry name" value="ActCoA_hydro"/>
</dbReference>
<dbReference type="Gene3D" id="3.40.1080.10">
    <property type="entry name" value="Glutaconate Coenzyme A-transferase"/>
    <property type="match status" value="1"/>
</dbReference>
<gene>
    <name evidence="5" type="ORF">SAMN05192576_3741</name>
</gene>
<keyword evidence="5" id="KW-0378">Hydrolase</keyword>
<feature type="domain" description="Acetyl-CoA hydrolase/transferase C-terminal" evidence="4">
    <location>
        <begin position="255"/>
        <end position="405"/>
    </location>
</feature>
<dbReference type="GO" id="GO:0016787">
    <property type="term" value="F:hydrolase activity"/>
    <property type="evidence" value="ECO:0007669"/>
    <property type="project" value="UniProtKB-KW"/>
</dbReference>
<keyword evidence="6" id="KW-1185">Reference proteome</keyword>
<dbReference type="AlphaFoldDB" id="A0A1H0IAL1"/>
<evidence type="ECO:0000256" key="2">
    <source>
        <dbReference type="ARBA" id="ARBA00022679"/>
    </source>
</evidence>
<organism evidence="5 6">
    <name type="scientific">Nocardioides szechwanensis</name>
    <dbReference type="NCBI Taxonomy" id="1005944"/>
    <lineage>
        <taxon>Bacteria</taxon>
        <taxon>Bacillati</taxon>
        <taxon>Actinomycetota</taxon>
        <taxon>Actinomycetes</taxon>
        <taxon>Propionibacteriales</taxon>
        <taxon>Nocardioidaceae</taxon>
        <taxon>Nocardioides</taxon>
    </lineage>
</organism>
<comment type="similarity">
    <text evidence="1">Belongs to the acetyl-CoA hydrolase/transferase family.</text>
</comment>
<dbReference type="InterPro" id="IPR026888">
    <property type="entry name" value="AcetylCoA_hyd_C"/>
</dbReference>
<dbReference type="OrthoDB" id="9801795at2"/>
<evidence type="ECO:0000259" key="4">
    <source>
        <dbReference type="Pfam" id="PF13336"/>
    </source>
</evidence>
<feature type="domain" description="Acetyl-CoA hydrolase/transferase N-terminal" evidence="3">
    <location>
        <begin position="77"/>
        <end position="169"/>
    </location>
</feature>
<dbReference type="RefSeq" id="WP_091026318.1">
    <property type="nucleotide sequence ID" value="NZ_BKAE01000009.1"/>
</dbReference>
<dbReference type="Proteomes" id="UP000199004">
    <property type="component" value="Unassembled WGS sequence"/>
</dbReference>
<dbReference type="InterPro" id="IPR037171">
    <property type="entry name" value="NagB/RpiA_transferase-like"/>
</dbReference>
<dbReference type="Gene3D" id="3.40.1080.20">
    <property type="entry name" value="Acetyl-CoA hydrolase/transferase C-terminal domain"/>
    <property type="match status" value="1"/>
</dbReference>
<dbReference type="Pfam" id="PF13336">
    <property type="entry name" value="AcetylCoA_hyd_C"/>
    <property type="match status" value="1"/>
</dbReference>
<reference evidence="5 6" key="1">
    <citation type="submission" date="2016-10" db="EMBL/GenBank/DDBJ databases">
        <authorList>
            <person name="de Groot N.N."/>
        </authorList>
    </citation>
    <scope>NUCLEOTIDE SEQUENCE [LARGE SCALE GENOMIC DNA]</scope>
    <source>
        <strain evidence="5 6">CGMCC 1.11147</strain>
    </source>
</reference>
<dbReference type="EMBL" id="FNIC01000007">
    <property type="protein sequence ID" value="SDO28457.1"/>
    <property type="molecule type" value="Genomic_DNA"/>
</dbReference>
<name>A0A1H0IAL1_9ACTN</name>
<protein>
    <submittedName>
        <fullName evidence="5">Acyl-CoA hydrolase</fullName>
    </submittedName>
</protein>